<proteinExistence type="predicted"/>
<comment type="caution">
    <text evidence="1">The sequence shown here is derived from an EMBL/GenBank/DDBJ whole genome shotgun (WGS) entry which is preliminary data.</text>
</comment>
<reference evidence="1 2" key="1">
    <citation type="submission" date="2021-04" db="EMBL/GenBank/DDBJ databases">
        <authorList>
            <person name="Huq M.A."/>
        </authorList>
    </citation>
    <scope>NUCLEOTIDE SEQUENCE [LARGE SCALE GENOMIC DNA]</scope>
    <source>
        <strain evidence="1 2">MAH-13</strain>
    </source>
</reference>
<sequence>MAYLVGDIVVVGSWIVPAEGRGFVGQFALLRAQPGLPLIRTDTVCGEAPFADLFEAAEAGCQAGIAAAKRKQGDVALIPIPYPPGPLPV</sequence>
<keyword evidence="2" id="KW-1185">Reference proteome</keyword>
<dbReference type="Proteomes" id="UP000823790">
    <property type="component" value="Unassembled WGS sequence"/>
</dbReference>
<evidence type="ECO:0008006" key="3">
    <source>
        <dbReference type="Google" id="ProtNLM"/>
    </source>
</evidence>
<evidence type="ECO:0000313" key="2">
    <source>
        <dbReference type="Proteomes" id="UP000823790"/>
    </source>
</evidence>
<accession>A0ABS4DJQ4</accession>
<protein>
    <recommendedName>
        <fullName evidence="3">DUF1330 domain-containing protein</fullName>
    </recommendedName>
</protein>
<evidence type="ECO:0000313" key="1">
    <source>
        <dbReference type="EMBL" id="MBP1473275.1"/>
    </source>
</evidence>
<dbReference type="RefSeq" id="WP_209615606.1">
    <property type="nucleotide sequence ID" value="NZ_JAGJRS010000007.1"/>
</dbReference>
<gene>
    <name evidence="1" type="ORF">J7I44_03135</name>
</gene>
<organism evidence="1 2">
    <name type="scientific">Frateuria flava</name>
    <dbReference type="NCBI Taxonomy" id="2821489"/>
    <lineage>
        <taxon>Bacteria</taxon>
        <taxon>Pseudomonadati</taxon>
        <taxon>Pseudomonadota</taxon>
        <taxon>Gammaproteobacteria</taxon>
        <taxon>Lysobacterales</taxon>
        <taxon>Rhodanobacteraceae</taxon>
        <taxon>Frateuria</taxon>
    </lineage>
</organism>
<name>A0ABS4DJQ4_9GAMM</name>
<dbReference type="EMBL" id="JAGJRS010000007">
    <property type="protein sequence ID" value="MBP1473275.1"/>
    <property type="molecule type" value="Genomic_DNA"/>
</dbReference>